<dbReference type="SFLD" id="SFLDG01019">
    <property type="entry name" value="Terpene_Cyclase_Like_1_C_Termi"/>
    <property type="match status" value="1"/>
</dbReference>
<name>A0A7G5KLV4_CANOD</name>
<sequence length="766" mass="87227">MKKSIQALVEKTKEEIFSENTGTHHFVSASAYDTAWLAMIPDPEHPSRPMFPQCLDWILHNQQGFGFWGEPNHSSLPTLESILATLACVAALKTWDVGHDNTEKGLAFLHAKVEKLLSQQRGGSTRWFAIVFPGMLECAWSKDVKIFPTGMPEPAKSIFFERKLILDTEKSTNQVYQPPLIFFLEALPQTYQVDCNNVLEYLNEDGSLFQSPSATAAAYMLTENKKCRHYLESLVQRCGSGVPPVYPVDEDLIKLCIVERLERLGLDEHFHPEIKAVLEGVYRKQKEQVGEPINGQSWMLHAYKSSLAYRLLTMHGYRISPSIFSSSFQGWGNNAWNADQSRDFFLSTMLNVYRASDFIFAEKDEAREVKSLAHKLLTEGIRISKAKFSTPSNLVAEVEHELSVPWLARLDHLEHRECIERGKTYDLWPGKASNLRIPCLNSDSLLELARNNYNHRQLTYRRELEELKRWVKDHGLCSLGFGREKTSYIYFAVATTMYPTYMSGVRMTAAKNGLLLTIIDDFFDCCAALDELKIFTDAIERWDAACIDGRGRVLFDALDAAIKETAMQVFHVQGRDVTHHLRDIWREVVKSWLKEAEWASNGYRPSVAEYLKNASISCAPQTSVLSSMYLVGPILNEELIQHADYNKLTDLLMLSCRLLNDVQTHEKEGKEGTPNLVLLLMEGNTKVSMEKASAYIKKILDKAKHELVELVLMDDKNCVPKPCRRLHLNVTTIFQMFYNSANVFDSPTALLQSINKAIYDQLPPEI</sequence>
<organism evidence="8">
    <name type="scientific">Cananga odorata</name>
    <name type="common">Ylang-ylang tree</name>
    <name type="synonym">Uvaria odorata</name>
    <dbReference type="NCBI Taxonomy" id="13393"/>
    <lineage>
        <taxon>Eukaryota</taxon>
        <taxon>Viridiplantae</taxon>
        <taxon>Streptophyta</taxon>
        <taxon>Embryophyta</taxon>
        <taxon>Tracheophyta</taxon>
        <taxon>Spermatophyta</taxon>
        <taxon>Magnoliopsida</taxon>
        <taxon>Magnoliidae</taxon>
        <taxon>Magnoliales</taxon>
        <taxon>Annonaceae</taxon>
        <taxon>Ambavioideae</taxon>
        <taxon>Cananga</taxon>
    </lineage>
</organism>
<dbReference type="InterPro" id="IPR008930">
    <property type="entry name" value="Terpenoid_cyclase/PrenylTrfase"/>
</dbReference>
<comment type="cofactor">
    <cofactor evidence="1">
        <name>Mg(2+)</name>
        <dbReference type="ChEBI" id="CHEBI:18420"/>
    </cofactor>
</comment>
<keyword evidence="4" id="KW-0460">Magnesium</keyword>
<keyword evidence="3" id="KW-0479">Metal-binding</keyword>
<dbReference type="SUPFAM" id="SSF48576">
    <property type="entry name" value="Terpenoid synthases"/>
    <property type="match status" value="1"/>
</dbReference>
<dbReference type="Gene3D" id="1.10.600.10">
    <property type="entry name" value="Farnesyl Diphosphate Synthase"/>
    <property type="match status" value="1"/>
</dbReference>
<dbReference type="UniPathway" id="UPA00213"/>
<dbReference type="GO" id="GO:0016102">
    <property type="term" value="P:diterpenoid biosynthetic process"/>
    <property type="evidence" value="ECO:0007669"/>
    <property type="project" value="TreeGrafter"/>
</dbReference>
<keyword evidence="5" id="KW-0456">Lyase</keyword>
<dbReference type="SFLD" id="SFLDG01014">
    <property type="entry name" value="Terpene_Cyclase_Like_1_N-term"/>
    <property type="match status" value="1"/>
</dbReference>
<dbReference type="FunFam" id="1.50.10.130:FF:000002">
    <property type="entry name" value="Ent-copalyl diphosphate synthase, chloroplastic"/>
    <property type="match status" value="1"/>
</dbReference>
<dbReference type="PANTHER" id="PTHR31739:SF25">
    <property type="entry name" value="(E,E)-GERANYLLINALOOL SYNTHASE"/>
    <property type="match status" value="1"/>
</dbReference>
<dbReference type="InterPro" id="IPR036965">
    <property type="entry name" value="Terpene_synth_N_sf"/>
</dbReference>
<proteinExistence type="evidence at transcript level"/>
<dbReference type="SUPFAM" id="SSF48239">
    <property type="entry name" value="Terpenoid cyclases/Protein prenyltransferases"/>
    <property type="match status" value="2"/>
</dbReference>
<evidence type="ECO:0000313" key="8">
    <source>
        <dbReference type="EMBL" id="QMW48846.1"/>
    </source>
</evidence>
<dbReference type="InterPro" id="IPR050148">
    <property type="entry name" value="Terpene_synthase-like"/>
</dbReference>
<gene>
    <name evidence="8" type="primary">TPS5</name>
</gene>
<dbReference type="SFLD" id="SFLDS00005">
    <property type="entry name" value="Isoprenoid_Synthase_Type_I"/>
    <property type="match status" value="1"/>
</dbReference>
<evidence type="ECO:0000256" key="3">
    <source>
        <dbReference type="ARBA" id="ARBA00022723"/>
    </source>
</evidence>
<dbReference type="InterPro" id="IPR008949">
    <property type="entry name" value="Isoprenoid_synthase_dom_sf"/>
</dbReference>
<dbReference type="InterPro" id="IPR001906">
    <property type="entry name" value="Terpene_synth_N"/>
</dbReference>
<protein>
    <submittedName>
        <fullName evidence="8">Terpene synthase 5</fullName>
    </submittedName>
</protein>
<accession>A0A7G5KLV4</accession>
<dbReference type="Pfam" id="PF03936">
    <property type="entry name" value="Terpene_synth_C"/>
    <property type="match status" value="1"/>
</dbReference>
<feature type="domain" description="Terpene synthase metal-binding" evidence="7">
    <location>
        <begin position="474"/>
        <end position="704"/>
    </location>
</feature>
<dbReference type="Gene3D" id="1.50.10.130">
    <property type="entry name" value="Terpene synthase, N-terminal domain"/>
    <property type="match status" value="1"/>
</dbReference>
<dbReference type="InterPro" id="IPR005630">
    <property type="entry name" value="Terpene_synthase_metal-bd"/>
</dbReference>
<comment type="pathway">
    <text evidence="2">Secondary metabolite biosynthesis; terpenoid biosynthesis.</text>
</comment>
<dbReference type="GO" id="GO:0010333">
    <property type="term" value="F:terpene synthase activity"/>
    <property type="evidence" value="ECO:0007669"/>
    <property type="project" value="InterPro"/>
</dbReference>
<dbReference type="GO" id="GO:0000287">
    <property type="term" value="F:magnesium ion binding"/>
    <property type="evidence" value="ECO:0007669"/>
    <property type="project" value="InterPro"/>
</dbReference>
<dbReference type="AlphaFoldDB" id="A0A7G5KLV4"/>
<dbReference type="FunFam" id="1.10.600.10:FF:000036">
    <property type="entry name" value="cis-abienol synthase, chloroplastic"/>
    <property type="match status" value="1"/>
</dbReference>
<dbReference type="Pfam" id="PF01397">
    <property type="entry name" value="Terpene_synth"/>
    <property type="match status" value="1"/>
</dbReference>
<evidence type="ECO:0000256" key="2">
    <source>
        <dbReference type="ARBA" id="ARBA00004721"/>
    </source>
</evidence>
<evidence type="ECO:0000256" key="5">
    <source>
        <dbReference type="ARBA" id="ARBA00023239"/>
    </source>
</evidence>
<reference evidence="8" key="1">
    <citation type="submission" date="2019-07" db="EMBL/GenBank/DDBJ databases">
        <authorList>
            <person name="Dhandapani S."/>
            <person name="Tjhang J.G."/>
            <person name="Jang I.-C."/>
        </authorList>
    </citation>
    <scope>NUCLEOTIDE SEQUENCE</scope>
</reference>
<dbReference type="PANTHER" id="PTHR31739">
    <property type="entry name" value="ENT-COPALYL DIPHOSPHATE SYNTHASE, CHLOROPLASTIC"/>
    <property type="match status" value="1"/>
</dbReference>
<dbReference type="EMBL" id="MN230109">
    <property type="protein sequence ID" value="QMW48846.1"/>
    <property type="molecule type" value="mRNA"/>
</dbReference>
<dbReference type="Gene3D" id="1.50.10.160">
    <property type="match status" value="1"/>
</dbReference>
<feature type="domain" description="Terpene synthase N-terminal" evidence="6">
    <location>
        <begin position="203"/>
        <end position="402"/>
    </location>
</feature>
<evidence type="ECO:0000256" key="4">
    <source>
        <dbReference type="ARBA" id="ARBA00022842"/>
    </source>
</evidence>
<evidence type="ECO:0000259" key="7">
    <source>
        <dbReference type="Pfam" id="PF03936"/>
    </source>
</evidence>
<evidence type="ECO:0000256" key="1">
    <source>
        <dbReference type="ARBA" id="ARBA00001946"/>
    </source>
</evidence>
<evidence type="ECO:0000259" key="6">
    <source>
        <dbReference type="Pfam" id="PF01397"/>
    </source>
</evidence>
<dbReference type="InterPro" id="IPR034741">
    <property type="entry name" value="Terpene_cyclase-like_1_C"/>
</dbReference>